<gene>
    <name evidence="3" type="primary">MUM1L1</name>
    <name evidence="3" type="ORF">DERP_009976</name>
</gene>
<feature type="compositionally biased region" description="Basic and acidic residues" evidence="1">
    <location>
        <begin position="771"/>
        <end position="786"/>
    </location>
</feature>
<reference evidence="3 4" key="1">
    <citation type="journal article" date="2018" name="J. Allergy Clin. Immunol.">
        <title>High-quality assembly of Dermatophagoides pteronyssinus genome and transcriptome reveals a wide range of novel allergens.</title>
        <authorList>
            <person name="Liu X.Y."/>
            <person name="Yang K.Y."/>
            <person name="Wang M.Q."/>
            <person name="Kwok J.S."/>
            <person name="Zeng X."/>
            <person name="Yang Z."/>
            <person name="Xiao X.J."/>
            <person name="Lau C.P."/>
            <person name="Li Y."/>
            <person name="Huang Z.M."/>
            <person name="Ba J.G."/>
            <person name="Yim A.K."/>
            <person name="Ouyang C.Y."/>
            <person name="Ngai S.M."/>
            <person name="Chan T.F."/>
            <person name="Leung E.L."/>
            <person name="Liu L."/>
            <person name="Liu Z.G."/>
            <person name="Tsui S.K."/>
        </authorList>
    </citation>
    <scope>NUCLEOTIDE SEQUENCE [LARGE SCALE GENOMIC DNA]</scope>
    <source>
        <strain evidence="3">Derp</strain>
    </source>
</reference>
<feature type="region of interest" description="Disordered" evidence="1">
    <location>
        <begin position="1"/>
        <end position="34"/>
    </location>
</feature>
<dbReference type="Pfam" id="PF20886">
    <property type="entry name" value="PWP3A-B_C"/>
    <property type="match status" value="1"/>
</dbReference>
<feature type="compositionally biased region" description="Polar residues" evidence="1">
    <location>
        <begin position="263"/>
        <end position="272"/>
    </location>
</feature>
<reference evidence="3 4" key="2">
    <citation type="journal article" date="2022" name="Mol. Biol. Evol.">
        <title>Comparative Genomics Reveals Insights into the Divergent Evolution of Astigmatic Mites and Household Pest Adaptations.</title>
        <authorList>
            <person name="Xiong Q."/>
            <person name="Wan A.T."/>
            <person name="Liu X."/>
            <person name="Fung C.S."/>
            <person name="Xiao X."/>
            <person name="Malainual N."/>
            <person name="Hou J."/>
            <person name="Wang L."/>
            <person name="Wang M."/>
            <person name="Yang K.Y."/>
            <person name="Cui Y."/>
            <person name="Leung E.L."/>
            <person name="Nong W."/>
            <person name="Shin S.K."/>
            <person name="Au S.W."/>
            <person name="Jeong K.Y."/>
            <person name="Chew F.T."/>
            <person name="Hui J.H."/>
            <person name="Leung T.F."/>
            <person name="Tungtrongchitr A."/>
            <person name="Zhong N."/>
            <person name="Liu Z."/>
            <person name="Tsui S.K."/>
        </authorList>
    </citation>
    <scope>NUCLEOTIDE SEQUENCE [LARGE SCALE GENOMIC DNA]</scope>
    <source>
        <strain evidence="3">Derp</strain>
    </source>
</reference>
<feature type="compositionally biased region" description="Basic and acidic residues" evidence="1">
    <location>
        <begin position="245"/>
        <end position="262"/>
    </location>
</feature>
<protein>
    <submittedName>
        <fullName evidence="3">Nucleosome binding</fullName>
    </submittedName>
</protein>
<feature type="compositionally biased region" description="Low complexity" evidence="1">
    <location>
        <begin position="9"/>
        <end position="24"/>
    </location>
</feature>
<feature type="compositionally biased region" description="Polar residues" evidence="1">
    <location>
        <begin position="609"/>
        <end position="619"/>
    </location>
</feature>
<evidence type="ECO:0000256" key="1">
    <source>
        <dbReference type="SAM" id="MobiDB-lite"/>
    </source>
</evidence>
<feature type="compositionally biased region" description="Low complexity" evidence="1">
    <location>
        <begin position="798"/>
        <end position="814"/>
    </location>
</feature>
<proteinExistence type="predicted"/>
<feature type="region of interest" description="Disordered" evidence="1">
    <location>
        <begin position="534"/>
        <end position="619"/>
    </location>
</feature>
<dbReference type="Proteomes" id="UP000887458">
    <property type="component" value="Unassembled WGS sequence"/>
</dbReference>
<feature type="compositionally biased region" description="Low complexity" evidence="1">
    <location>
        <begin position="959"/>
        <end position="971"/>
    </location>
</feature>
<feature type="region of interest" description="Disordered" evidence="1">
    <location>
        <begin position="720"/>
        <end position="848"/>
    </location>
</feature>
<accession>A0ABQ8J276</accession>
<organism evidence="3 4">
    <name type="scientific">Dermatophagoides pteronyssinus</name>
    <name type="common">European house dust mite</name>
    <dbReference type="NCBI Taxonomy" id="6956"/>
    <lineage>
        <taxon>Eukaryota</taxon>
        <taxon>Metazoa</taxon>
        <taxon>Ecdysozoa</taxon>
        <taxon>Arthropoda</taxon>
        <taxon>Chelicerata</taxon>
        <taxon>Arachnida</taxon>
        <taxon>Acari</taxon>
        <taxon>Acariformes</taxon>
        <taxon>Sarcoptiformes</taxon>
        <taxon>Astigmata</taxon>
        <taxon>Psoroptidia</taxon>
        <taxon>Analgoidea</taxon>
        <taxon>Pyroglyphidae</taxon>
        <taxon>Dermatophagoidinae</taxon>
        <taxon>Dermatophagoides</taxon>
    </lineage>
</organism>
<sequence>MEVPIEFESSSSTTKQPTTTSTVSLNNDNLDEQTTTPTTMIMDILPATVTEQQQPESLPNEQIIIDTIVTDNNNQVDQSSSSSSIKDLAVEQLSNTIEIPPAIMLDYGETLTFTGEYMESDDGQIIATFQNENGEKTEVIVQRTNVPIENTANELLIQSNDQQQQLETINTLNVVLDPQQSSSSTTAIAEQLPLNNHSETIVVIDQNPIDNIIKQQQQPIDFQQASISLVAVPSSEIKSIVEQQEETKKSQENHEQMKKDSNQNEQQITISTAKVPTTTTTAELVSKISEDKSADLFGKLKSTTTTIENNGKQDLKNIINNQNNNKIAAFQLSSSSQSTNPIKSSTINSKSIESQQTTNKTKMQTNLFSKLKKSTNDNLLINPSTFNQTNQLSKSLKTYSRSNIVWLNIPAEHNKEQTPATIEENNKLTTTIEIVEDNNNNMDNDIGSTKMWYPRTITKTNQDKLPTSLSSTAKFNQIQTTNKISGEIIMNKNKISDTVKIMMNNNSKGIISINSNNKTLEILKKSGSIELAKNLDNNNKDKKESAVRTQTRSLKSQLVNQKEKQPEQSSSSTSSIPLQQPKKRVSFRNIPSSPVNNLPKDVDIPMVSDDNTQKSISDTKSNTKPIAATICTPITNEDSNVVDVVDFKRKDRRSTNDCCDYRIGKKQQLKISIRIQPECRDEPLSSAMICDICDYRTQIVDAFHSHKNWCCKRFRSNQKHHITNNNNQSPTKTIVRNNSSPSSLTKNNNESVNRQSSNQNTGSRLLRKRKAAEIDDNNKDELEGKKVNLNGGGDGVIHNENNNSIDDNGSINHDQSVNNDEMDKKEENNEENIEEEEDDEEEDDEESKKLDGFSIKDIVWVEVKKRSGLWPALIIDISINERKLILKAIDYNGKNTSFKATTKSVVSHDRSVVNKFLKNHPNESRTVQKVEHYLRKRALEDEINPMEFFFESNSMKQNSMNKSNEISTTNSGSGGGGSINKNSSMSIDGTIIYQFIKEGSVDSYLRSIHQGRIQNSRHKKFLEKQQPEQQNENNIGSEEEQLHFGPIKDEEQRDELFSHLSKLYEDCLKKNKQEKSDEMIGRYIYSVWIPEAIIKAISKKYQIDLKKAGQLFDDECQTLKQNCNSLND</sequence>
<feature type="region of interest" description="Disordered" evidence="1">
    <location>
        <begin position="335"/>
        <end position="361"/>
    </location>
</feature>
<name>A0ABQ8J276_DERPT</name>
<feature type="region of interest" description="Disordered" evidence="1">
    <location>
        <begin position="959"/>
        <end position="983"/>
    </location>
</feature>
<feature type="compositionally biased region" description="Acidic residues" evidence="1">
    <location>
        <begin position="828"/>
        <end position="845"/>
    </location>
</feature>
<feature type="region of interest" description="Disordered" evidence="1">
    <location>
        <begin position="241"/>
        <end position="272"/>
    </location>
</feature>
<dbReference type="InterPro" id="IPR048795">
    <property type="entry name" value="PWP3A_3B_4_C"/>
</dbReference>
<feature type="domain" description="PWWP" evidence="2">
    <location>
        <begin position="996"/>
        <end position="1112"/>
    </location>
</feature>
<evidence type="ECO:0000313" key="3">
    <source>
        <dbReference type="EMBL" id="KAH9416612.1"/>
    </source>
</evidence>
<feature type="compositionally biased region" description="Polar residues" evidence="1">
    <location>
        <begin position="547"/>
        <end position="560"/>
    </location>
</feature>
<feature type="compositionally biased region" description="Polar residues" evidence="1">
    <location>
        <begin position="335"/>
        <end position="354"/>
    </location>
</feature>
<feature type="compositionally biased region" description="Polar residues" evidence="1">
    <location>
        <begin position="723"/>
        <end position="763"/>
    </location>
</feature>
<keyword evidence="4" id="KW-1185">Reference proteome</keyword>
<feature type="region of interest" description="Disordered" evidence="1">
    <location>
        <begin position="1020"/>
        <end position="1040"/>
    </location>
</feature>
<dbReference type="EMBL" id="NJHN03000090">
    <property type="protein sequence ID" value="KAH9416612.1"/>
    <property type="molecule type" value="Genomic_DNA"/>
</dbReference>
<evidence type="ECO:0000313" key="4">
    <source>
        <dbReference type="Proteomes" id="UP000887458"/>
    </source>
</evidence>
<evidence type="ECO:0000259" key="2">
    <source>
        <dbReference type="Pfam" id="PF20886"/>
    </source>
</evidence>
<feature type="compositionally biased region" description="Polar residues" evidence="1">
    <location>
        <begin position="25"/>
        <end position="34"/>
    </location>
</feature>
<comment type="caution">
    <text evidence="3">The sequence shown here is derived from an EMBL/GenBank/DDBJ whole genome shotgun (WGS) entry which is preliminary data.</text>
</comment>